<dbReference type="PANTHER" id="PTHR44520:SF2">
    <property type="entry name" value="RESPONSE REGULATOR RCP1"/>
    <property type="match status" value="1"/>
</dbReference>
<dbReference type="Gene3D" id="3.40.50.2300">
    <property type="match status" value="1"/>
</dbReference>
<dbReference type="OrthoDB" id="7631574at2"/>
<gene>
    <name evidence="3" type="ORF">FSB75_04125</name>
</gene>
<name>A0A5B8UFH6_9BACT</name>
<dbReference type="PANTHER" id="PTHR44520">
    <property type="entry name" value="RESPONSE REGULATOR RCP1-RELATED"/>
    <property type="match status" value="1"/>
</dbReference>
<dbReference type="PROSITE" id="PS50110">
    <property type="entry name" value="RESPONSE_REGULATORY"/>
    <property type="match status" value="1"/>
</dbReference>
<evidence type="ECO:0000256" key="1">
    <source>
        <dbReference type="PROSITE-ProRule" id="PRU00169"/>
    </source>
</evidence>
<proteinExistence type="predicted"/>
<dbReference type="Pfam" id="PF00072">
    <property type="entry name" value="Response_reg"/>
    <property type="match status" value="1"/>
</dbReference>
<protein>
    <submittedName>
        <fullName evidence="3">Response regulator</fullName>
    </submittedName>
</protein>
<evidence type="ECO:0000313" key="3">
    <source>
        <dbReference type="EMBL" id="QEC55125.1"/>
    </source>
</evidence>
<organism evidence="3 4">
    <name type="scientific">Flavisolibacter ginsenosidimutans</name>
    <dbReference type="NCBI Taxonomy" id="661481"/>
    <lineage>
        <taxon>Bacteria</taxon>
        <taxon>Pseudomonadati</taxon>
        <taxon>Bacteroidota</taxon>
        <taxon>Chitinophagia</taxon>
        <taxon>Chitinophagales</taxon>
        <taxon>Chitinophagaceae</taxon>
        <taxon>Flavisolibacter</taxon>
    </lineage>
</organism>
<dbReference type="AlphaFoldDB" id="A0A5B8UFH6"/>
<feature type="domain" description="Response regulatory" evidence="2">
    <location>
        <begin position="6"/>
        <end position="128"/>
    </location>
</feature>
<accession>A0A5B8UFH6</accession>
<dbReference type="RefSeq" id="WP_146783196.1">
    <property type="nucleotide sequence ID" value="NZ_BAABIO010000006.1"/>
</dbReference>
<evidence type="ECO:0000313" key="4">
    <source>
        <dbReference type="Proteomes" id="UP000321204"/>
    </source>
</evidence>
<feature type="modified residue" description="4-aspartylphosphate" evidence="1">
    <location>
        <position position="61"/>
    </location>
</feature>
<keyword evidence="4" id="KW-1185">Reference proteome</keyword>
<reference evidence="3 4" key="1">
    <citation type="journal article" date="2015" name="Int. J. Syst. Evol. Microbiol.">
        <title>Flavisolibacter ginsenosidimutans sp. nov., with ginsenoside-converting activity isolated from soil used for cultivating ginseng.</title>
        <authorList>
            <person name="Zhao Y."/>
            <person name="Liu Q."/>
            <person name="Kang M.S."/>
            <person name="Jin F."/>
            <person name="Yu H."/>
            <person name="Im W.T."/>
        </authorList>
    </citation>
    <scope>NUCLEOTIDE SEQUENCE [LARGE SCALE GENOMIC DNA]</scope>
    <source>
        <strain evidence="3 4">Gsoil 636</strain>
    </source>
</reference>
<dbReference type="Proteomes" id="UP000321204">
    <property type="component" value="Chromosome"/>
</dbReference>
<evidence type="ECO:0000259" key="2">
    <source>
        <dbReference type="PROSITE" id="PS50110"/>
    </source>
</evidence>
<dbReference type="SUPFAM" id="SSF52172">
    <property type="entry name" value="CheY-like"/>
    <property type="match status" value="1"/>
</dbReference>
<sequence length="133" mass="15373">MKRKHRILIVDDDVDDREIIRDAFESKLDAVNCIFLENGERLLSYLEDLRDSGEPSLIMLDLNMPGKDGREILKALKTDNYFRRIPTVVFTTSSSYRDRQAVYDLGANCFVTKPDTFNKLVELTNAIALLWLE</sequence>
<dbReference type="EMBL" id="CP042433">
    <property type="protein sequence ID" value="QEC55125.1"/>
    <property type="molecule type" value="Genomic_DNA"/>
</dbReference>
<dbReference type="GO" id="GO:0000160">
    <property type="term" value="P:phosphorelay signal transduction system"/>
    <property type="evidence" value="ECO:0007669"/>
    <property type="project" value="InterPro"/>
</dbReference>
<keyword evidence="1" id="KW-0597">Phosphoprotein</keyword>
<dbReference type="KEGG" id="fgg:FSB75_04125"/>
<dbReference type="InterPro" id="IPR052893">
    <property type="entry name" value="TCS_response_regulator"/>
</dbReference>
<dbReference type="InterPro" id="IPR011006">
    <property type="entry name" value="CheY-like_superfamily"/>
</dbReference>
<dbReference type="InterPro" id="IPR001789">
    <property type="entry name" value="Sig_transdc_resp-reg_receiver"/>
</dbReference>
<dbReference type="SMART" id="SM00448">
    <property type="entry name" value="REC"/>
    <property type="match status" value="1"/>
</dbReference>